<proteinExistence type="predicted"/>
<dbReference type="HOGENOM" id="CLU_027063_1_0_14"/>
<organism evidence="1 2">
    <name type="scientific">Mesomycoplasma conjunctivae (strain ATCC 25834 / NCTC 10147 / HRC/581)</name>
    <name type="common">Mycoplasma conjunctivae</name>
    <dbReference type="NCBI Taxonomy" id="572263"/>
    <lineage>
        <taxon>Bacteria</taxon>
        <taxon>Bacillati</taxon>
        <taxon>Mycoplasmatota</taxon>
        <taxon>Mycoplasmoidales</taxon>
        <taxon>Metamycoplasmataceae</taxon>
        <taxon>Mesomycoplasma</taxon>
    </lineage>
</organism>
<evidence type="ECO:0000313" key="2">
    <source>
        <dbReference type="Proteomes" id="UP000001491"/>
    </source>
</evidence>
<gene>
    <name evidence="1" type="ordered locus">MCJ_003230</name>
</gene>
<evidence type="ECO:0000313" key="1">
    <source>
        <dbReference type="EMBL" id="CAT05014.1"/>
    </source>
</evidence>
<dbReference type="Proteomes" id="UP000001491">
    <property type="component" value="Chromosome"/>
</dbReference>
<protein>
    <submittedName>
        <fullName evidence="1">Uncharacterized protein</fullName>
    </submittedName>
</protein>
<dbReference type="NCBIfam" id="NF045845">
    <property type="entry name" value="Mhp366_Mhp367_fam"/>
    <property type="match status" value="1"/>
</dbReference>
<dbReference type="KEGG" id="mco:MCJ_003230"/>
<keyword evidence="2" id="KW-1185">Reference proteome</keyword>
<dbReference type="AlphaFoldDB" id="C5J6C2"/>
<dbReference type="EMBL" id="FM864216">
    <property type="protein sequence ID" value="CAT05014.1"/>
    <property type="molecule type" value="Genomic_DNA"/>
</dbReference>
<reference evidence="2" key="1">
    <citation type="journal article" date="2009" name="BMC Bioinformatics">
        <title>The Mycoplasma conjunctivae genome sequencing, annotation and analysis.</title>
        <authorList>
            <person name="Calderon-Copete S.P."/>
            <person name="Wigger G."/>
            <person name="Wunderlin C."/>
            <person name="Schmidheini T."/>
            <person name="Frey J."/>
            <person name="Quail M.A."/>
            <person name="Falquet L."/>
        </authorList>
    </citation>
    <scope>NUCLEOTIDE SEQUENCE [LARGE SCALE GENOMIC DNA]</scope>
    <source>
        <strain evidence="2">ATCC 25834 / NCTC 10147 / HRC/581</strain>
    </source>
</reference>
<dbReference type="eggNOG" id="ENOG5031Y7Y">
    <property type="taxonomic scope" value="Bacteria"/>
</dbReference>
<accession>C5J6C2</accession>
<name>C5J6C2_MESCH</name>
<sequence>MKYIKLFTTTVPTVVVGAIVGASIGVGLTRKNENKISYLLQKHYKHKDFSNIFERENNLNSWNIEPTFSPITIKDFQKNAANNIVFPPKFQNFKIKLDNSGIITKENNDKFIGEKNNQLYVYKLKVNTSNIIDEEPQFKEKILNHRHSLYDDQGQQQVIDLDYVGFRSVELSDKTFESIYQRNIKLQSGSASILDASQPIALLITNEHVVAPIEYDGFTIRSKQARFWNNPTAETFLKWYEGGKIHTLDHFDLINLFFYKKVSESPKDYLTNLSTIDVFKQESFIFDFFSNYFWVPKGLKNDNLDVNLIYFKWQEFITDVQKIIDFYKSDDSKVKNVINIFKIEDSLEKLYKEFPSFVTFWNKMNKLPPVKLSNKLWKKGESNYKNLIALLWPDGFPLKSNFKGIYAATPPEGFGDISLYFYANNGPGASGGGIYNDKGELEFVNSFGIVDSFYNKNIDHSSQYHDNLNAIINVSGGVPLIADDYNLRDQILSYYPSRNQKINQDVARPTFESKGIN</sequence>